<proteinExistence type="predicted"/>
<keyword evidence="4" id="KW-1185">Reference proteome</keyword>
<dbReference type="EMBL" id="PVTJ01000010">
    <property type="protein sequence ID" value="PRY56203.1"/>
    <property type="molecule type" value="Genomic_DNA"/>
</dbReference>
<reference evidence="3 4" key="1">
    <citation type="submission" date="2018-03" db="EMBL/GenBank/DDBJ databases">
        <title>Genomic Encyclopedia of Type Strains, Phase III (KMG-III): the genomes of soil and plant-associated and newly described type strains.</title>
        <authorList>
            <person name="Whitman W."/>
        </authorList>
    </citation>
    <scope>NUCLEOTIDE SEQUENCE [LARGE SCALE GENOMIC DNA]</scope>
    <source>
        <strain evidence="3 4">CGMCC 4.7067</strain>
    </source>
</reference>
<gene>
    <name evidence="3" type="ORF">B0I28_11085</name>
</gene>
<evidence type="ECO:0000256" key="1">
    <source>
        <dbReference type="SAM" id="MobiDB-lite"/>
    </source>
</evidence>
<feature type="compositionally biased region" description="Basic and acidic residues" evidence="1">
    <location>
        <begin position="37"/>
        <end position="50"/>
    </location>
</feature>
<evidence type="ECO:0000256" key="2">
    <source>
        <dbReference type="SAM" id="Phobius"/>
    </source>
</evidence>
<protein>
    <submittedName>
        <fullName evidence="3">Uncharacterized protein</fullName>
    </submittedName>
</protein>
<evidence type="ECO:0000313" key="4">
    <source>
        <dbReference type="Proteomes" id="UP000238176"/>
    </source>
</evidence>
<feature type="region of interest" description="Disordered" evidence="1">
    <location>
        <begin position="197"/>
        <end position="277"/>
    </location>
</feature>
<name>A0A2T0UE65_9ACTN</name>
<keyword evidence="2" id="KW-0812">Transmembrane</keyword>
<feature type="transmembrane region" description="Helical" evidence="2">
    <location>
        <begin position="166"/>
        <end position="184"/>
    </location>
</feature>
<sequence>MPASVLLALLVGTALLALTPALVRRYDPDERMIADRASSDARVLDRDGHRPPRPASHRTVPLDDAAAPSEPGETDDPYSDPVDSQRSHGVSGARGWERRGARSGGSVRLVSDQSLTGEDPEMHEQARLRQMRAEWWRRRHRRILYVLIALALLELAGVAIAGPGFWIGAGLSLAALGAYVWFLRERAKRLRPRRPKAMITAEPEHEEVGPPTYVPEQPDGDYAGDGGYVEEDTRESFLFAEDDDDEPAPPPRPDPRRPDGPAGVRGRSYEAPAKLER</sequence>
<feature type="region of interest" description="Disordered" evidence="1">
    <location>
        <begin position="37"/>
        <end position="123"/>
    </location>
</feature>
<organism evidence="3 4">
    <name type="scientific">Glycomyces artemisiae</name>
    <dbReference type="NCBI Taxonomy" id="1076443"/>
    <lineage>
        <taxon>Bacteria</taxon>
        <taxon>Bacillati</taxon>
        <taxon>Actinomycetota</taxon>
        <taxon>Actinomycetes</taxon>
        <taxon>Glycomycetales</taxon>
        <taxon>Glycomycetaceae</taxon>
        <taxon>Glycomyces</taxon>
    </lineage>
</organism>
<accession>A0A2T0UE65</accession>
<dbReference type="Proteomes" id="UP000238176">
    <property type="component" value="Unassembled WGS sequence"/>
</dbReference>
<dbReference type="AlphaFoldDB" id="A0A2T0UE65"/>
<dbReference type="OrthoDB" id="5195908at2"/>
<comment type="caution">
    <text evidence="3">The sequence shown here is derived from an EMBL/GenBank/DDBJ whole genome shotgun (WGS) entry which is preliminary data.</text>
</comment>
<feature type="transmembrane region" description="Helical" evidence="2">
    <location>
        <begin position="6"/>
        <end position="23"/>
    </location>
</feature>
<keyword evidence="2" id="KW-1133">Transmembrane helix</keyword>
<evidence type="ECO:0000313" key="3">
    <source>
        <dbReference type="EMBL" id="PRY56203.1"/>
    </source>
</evidence>
<keyword evidence="2" id="KW-0472">Membrane</keyword>
<feature type="transmembrane region" description="Helical" evidence="2">
    <location>
        <begin position="142"/>
        <end position="160"/>
    </location>
</feature>
<dbReference type="RefSeq" id="WP_106366106.1">
    <property type="nucleotide sequence ID" value="NZ_PVTJ01000010.1"/>
</dbReference>